<dbReference type="AlphaFoldDB" id="L1QEF0"/>
<dbReference type="STRING" id="545697.HMPREF0216_02010"/>
<keyword evidence="1" id="KW-1133">Transmembrane helix</keyword>
<keyword evidence="3" id="KW-1185">Reference proteome</keyword>
<evidence type="ECO:0000256" key="1">
    <source>
        <dbReference type="SAM" id="Phobius"/>
    </source>
</evidence>
<keyword evidence="1" id="KW-0812">Transmembrane</keyword>
<comment type="caution">
    <text evidence="2">The sequence shown here is derived from an EMBL/GenBank/DDBJ whole genome shotgun (WGS) entry which is preliminary data.</text>
</comment>
<accession>L1QEF0</accession>
<feature type="transmembrane region" description="Helical" evidence="1">
    <location>
        <begin position="40"/>
        <end position="60"/>
    </location>
</feature>
<dbReference type="EMBL" id="AMEZ01000057">
    <property type="protein sequence ID" value="EKY26369.1"/>
    <property type="molecule type" value="Genomic_DNA"/>
</dbReference>
<reference evidence="2 3" key="1">
    <citation type="submission" date="2012-05" db="EMBL/GenBank/DDBJ databases">
        <authorList>
            <person name="Weinstock G."/>
            <person name="Sodergren E."/>
            <person name="Lobos E.A."/>
            <person name="Fulton L."/>
            <person name="Fulton R."/>
            <person name="Courtney L."/>
            <person name="Fronick C."/>
            <person name="O'Laughlin M."/>
            <person name="Godfrey J."/>
            <person name="Wilson R.M."/>
            <person name="Miner T."/>
            <person name="Farmer C."/>
            <person name="Delehaunty K."/>
            <person name="Cordes M."/>
            <person name="Minx P."/>
            <person name="Tomlinson C."/>
            <person name="Chen J."/>
            <person name="Wollam A."/>
            <person name="Pepin K.H."/>
            <person name="Bhonagiri V."/>
            <person name="Zhang X."/>
            <person name="Suruliraj S."/>
            <person name="Warren W."/>
            <person name="Mitreva M."/>
            <person name="Mardis E.R."/>
            <person name="Wilson R.K."/>
        </authorList>
    </citation>
    <scope>NUCLEOTIDE SEQUENCE [LARGE SCALE GENOMIC DNA]</scope>
    <source>
        <strain evidence="2 3">DSM 1785</strain>
    </source>
</reference>
<dbReference type="RefSeq" id="WP_005213765.1">
    <property type="nucleotide sequence ID" value="NZ_KB291649.1"/>
</dbReference>
<gene>
    <name evidence="2" type="ORF">HMPREF0216_02010</name>
</gene>
<dbReference type="HOGENOM" id="CLU_2421742_0_0_9"/>
<feature type="transmembrane region" description="Helical" evidence="1">
    <location>
        <begin position="66"/>
        <end position="86"/>
    </location>
</feature>
<organism evidence="2 3">
    <name type="scientific">Clostridium celatum DSM 1785</name>
    <dbReference type="NCBI Taxonomy" id="545697"/>
    <lineage>
        <taxon>Bacteria</taxon>
        <taxon>Bacillati</taxon>
        <taxon>Bacillota</taxon>
        <taxon>Clostridia</taxon>
        <taxon>Eubacteriales</taxon>
        <taxon>Clostridiaceae</taxon>
        <taxon>Clostridium</taxon>
    </lineage>
</organism>
<proteinExistence type="predicted"/>
<name>L1QEF0_9CLOT</name>
<evidence type="ECO:0000313" key="3">
    <source>
        <dbReference type="Proteomes" id="UP000010420"/>
    </source>
</evidence>
<sequence length="91" mass="10806">MAKNKKRKNNTKNKKVIKKENNIKEKGIFDAFISKKWVEIIIHIISGIIWVAFLADFFTFKNIQGYPNPLLSILALVTLFLEWRVYKIRHM</sequence>
<protein>
    <submittedName>
        <fullName evidence="2">Uncharacterized protein</fullName>
    </submittedName>
</protein>
<keyword evidence="1" id="KW-0472">Membrane</keyword>
<dbReference type="Proteomes" id="UP000010420">
    <property type="component" value="Unassembled WGS sequence"/>
</dbReference>
<dbReference type="PATRIC" id="fig|545697.3.peg.1977"/>
<evidence type="ECO:0000313" key="2">
    <source>
        <dbReference type="EMBL" id="EKY26369.1"/>
    </source>
</evidence>
<dbReference type="eggNOG" id="ENOG50327X1">
    <property type="taxonomic scope" value="Bacteria"/>
</dbReference>